<evidence type="ECO:0000313" key="1">
    <source>
        <dbReference type="EMBL" id="MED6108136.1"/>
    </source>
</evidence>
<reference evidence="1 2" key="1">
    <citation type="journal article" date="2023" name="Plants (Basel)">
        <title>Bridging the Gap: Combining Genomics and Transcriptomics Approaches to Understand Stylosanthes scabra, an Orphan Legume from the Brazilian Caatinga.</title>
        <authorList>
            <person name="Ferreira-Neto J.R.C."/>
            <person name="da Silva M.D."/>
            <person name="Binneck E."/>
            <person name="de Melo N.F."/>
            <person name="da Silva R.H."/>
            <person name="de Melo A.L.T.M."/>
            <person name="Pandolfi V."/>
            <person name="Bustamante F.O."/>
            <person name="Brasileiro-Vidal A.C."/>
            <person name="Benko-Iseppon A.M."/>
        </authorList>
    </citation>
    <scope>NUCLEOTIDE SEQUENCE [LARGE SCALE GENOMIC DNA]</scope>
    <source>
        <tissue evidence="1">Leaves</tissue>
    </source>
</reference>
<name>A0ABU6Q8J6_9FABA</name>
<dbReference type="Gene3D" id="2.60.210.10">
    <property type="entry name" value="Apoptosis, Tumor Necrosis Factor Receptor Associated Protein 2, Chain A"/>
    <property type="match status" value="1"/>
</dbReference>
<organism evidence="1 2">
    <name type="scientific">Stylosanthes scabra</name>
    <dbReference type="NCBI Taxonomy" id="79078"/>
    <lineage>
        <taxon>Eukaryota</taxon>
        <taxon>Viridiplantae</taxon>
        <taxon>Streptophyta</taxon>
        <taxon>Embryophyta</taxon>
        <taxon>Tracheophyta</taxon>
        <taxon>Spermatophyta</taxon>
        <taxon>Magnoliopsida</taxon>
        <taxon>eudicotyledons</taxon>
        <taxon>Gunneridae</taxon>
        <taxon>Pentapetalae</taxon>
        <taxon>rosids</taxon>
        <taxon>fabids</taxon>
        <taxon>Fabales</taxon>
        <taxon>Fabaceae</taxon>
        <taxon>Papilionoideae</taxon>
        <taxon>50 kb inversion clade</taxon>
        <taxon>dalbergioids sensu lato</taxon>
        <taxon>Dalbergieae</taxon>
        <taxon>Pterocarpus clade</taxon>
        <taxon>Stylosanthes</taxon>
    </lineage>
</organism>
<sequence length="233" mass="27043">MKEEEIKVLTSVKFSWTINNSKLTCREHFYSDTFFTGPYSWQIGICTNWSRSAYITSVNLYYVGDIVNFPVGRRSANFKLSLFNHLETNSTIIIQEVCVNDLGVVDHNHSSSLIDFKGLCKIEKEYVEVLEESCSKHSSLIEFHKEGKRSQKFIECSFSALGKLLLFLKTRKVKDLMNHDACKELQDLWDEAEIMFDNLSWLEPHVKSILTYFEKSAKMEVLLAELEEKLKTL</sequence>
<gene>
    <name evidence="1" type="ORF">PIB30_020583</name>
</gene>
<dbReference type="CDD" id="cd00121">
    <property type="entry name" value="MATH"/>
    <property type="match status" value="1"/>
</dbReference>
<accession>A0ABU6Q8J6</accession>
<evidence type="ECO:0008006" key="3">
    <source>
        <dbReference type="Google" id="ProtNLM"/>
    </source>
</evidence>
<dbReference type="InterPro" id="IPR002083">
    <property type="entry name" value="MATH/TRAF_dom"/>
</dbReference>
<dbReference type="InterPro" id="IPR008974">
    <property type="entry name" value="TRAF-like"/>
</dbReference>
<evidence type="ECO:0000313" key="2">
    <source>
        <dbReference type="Proteomes" id="UP001341840"/>
    </source>
</evidence>
<keyword evidence="2" id="KW-1185">Reference proteome</keyword>
<comment type="caution">
    <text evidence="1">The sequence shown here is derived from an EMBL/GenBank/DDBJ whole genome shotgun (WGS) entry which is preliminary data.</text>
</comment>
<protein>
    <recommendedName>
        <fullName evidence="3">MATH domain-containing protein</fullName>
    </recommendedName>
</protein>
<dbReference type="EMBL" id="JASCZI010000066">
    <property type="protein sequence ID" value="MED6108136.1"/>
    <property type="molecule type" value="Genomic_DNA"/>
</dbReference>
<dbReference type="SUPFAM" id="SSF49599">
    <property type="entry name" value="TRAF domain-like"/>
    <property type="match status" value="1"/>
</dbReference>
<proteinExistence type="predicted"/>
<dbReference type="Proteomes" id="UP001341840">
    <property type="component" value="Unassembled WGS sequence"/>
</dbReference>